<accession>A0ACD5XHG6</accession>
<organism evidence="1 2">
    <name type="scientific">Avena sativa</name>
    <name type="common">Oat</name>
    <dbReference type="NCBI Taxonomy" id="4498"/>
    <lineage>
        <taxon>Eukaryota</taxon>
        <taxon>Viridiplantae</taxon>
        <taxon>Streptophyta</taxon>
        <taxon>Embryophyta</taxon>
        <taxon>Tracheophyta</taxon>
        <taxon>Spermatophyta</taxon>
        <taxon>Magnoliopsida</taxon>
        <taxon>Liliopsida</taxon>
        <taxon>Poales</taxon>
        <taxon>Poaceae</taxon>
        <taxon>BOP clade</taxon>
        <taxon>Pooideae</taxon>
        <taxon>Poodae</taxon>
        <taxon>Poeae</taxon>
        <taxon>Poeae Chloroplast Group 1 (Aveneae type)</taxon>
        <taxon>Aveninae</taxon>
        <taxon>Avena</taxon>
    </lineage>
</organism>
<keyword evidence="2" id="KW-1185">Reference proteome</keyword>
<evidence type="ECO:0000313" key="2">
    <source>
        <dbReference type="Proteomes" id="UP001732700"/>
    </source>
</evidence>
<proteinExistence type="predicted"/>
<protein>
    <submittedName>
        <fullName evidence="1">Uncharacterized protein</fullName>
    </submittedName>
</protein>
<dbReference type="EnsemblPlants" id="AVESA.00010b.r2.4DG0790900.1">
    <property type="protein sequence ID" value="AVESA.00010b.r2.4DG0790900.1.CDS"/>
    <property type="gene ID" value="AVESA.00010b.r2.4DG0790900"/>
</dbReference>
<reference evidence="1" key="2">
    <citation type="submission" date="2025-09" db="UniProtKB">
        <authorList>
            <consortium name="EnsemblPlants"/>
        </authorList>
    </citation>
    <scope>IDENTIFICATION</scope>
</reference>
<reference evidence="1" key="1">
    <citation type="submission" date="2021-05" db="EMBL/GenBank/DDBJ databases">
        <authorList>
            <person name="Scholz U."/>
            <person name="Mascher M."/>
            <person name="Fiebig A."/>
        </authorList>
    </citation>
    <scope>NUCLEOTIDE SEQUENCE [LARGE SCALE GENOMIC DNA]</scope>
</reference>
<name>A0ACD5XHG6_AVESA</name>
<dbReference type="Proteomes" id="UP001732700">
    <property type="component" value="Chromosome 4D"/>
</dbReference>
<evidence type="ECO:0000313" key="1">
    <source>
        <dbReference type="EnsemblPlants" id="AVESA.00010b.r2.4DG0790900.1.CDS"/>
    </source>
</evidence>
<sequence>MVEKCSDVGICGEIVVVAPTAAHHPHQRAGICGVAGPAPPPVDLTQVAGESTGGKHGPTTCTLVEGFAVLEPPADADADAAAERADHVAALLADFGNHLHERTAHHLGYPYNLDFDFSVLAQFQNFSINNLGDPFIESNYGVHSRQFEVAVLDWFARLWGLQQDEYWGYITNCGTEGNLHGLLVGRELFPDGIIYASRDLHYSVFKAATMYRVECVKIDTLVSGEMNCADFKSKILQNLGKPAIVNVNIGTTVKGAIDDLDKIIRTLEKCGFRDRFYIHCDGALAGLMMPFIKQAPKVTFEKPIGSVSVSGHKFMGCPMPCGVVITRLEHIKVLSTDVEYLSSRDATIMGSRNGHAPMFLWCTLNKKGYRGIRKEVRKCLRNARYLTDRLKDMGISAYLNALSSTVVFERPHDEAFVHKWQLACEGNIAHVVVMPNVNVEKLDDFVEELAAKRSSLHEGKGFCVPCVEKDIGPESCLCGQHNKKSRIA</sequence>